<dbReference type="Proteomes" id="UP000555393">
    <property type="component" value="Unassembled WGS sequence"/>
</dbReference>
<reference evidence="2 3" key="1">
    <citation type="submission" date="2020-08" db="EMBL/GenBank/DDBJ databases">
        <title>Genomic Encyclopedia of Type Strains, Phase IV (KMG-IV): sequencing the most valuable type-strain genomes for metagenomic binning, comparative biology and taxonomic classification.</title>
        <authorList>
            <person name="Goeker M."/>
        </authorList>
    </citation>
    <scope>NUCLEOTIDE SEQUENCE [LARGE SCALE GENOMIC DNA]</scope>
    <source>
        <strain evidence="2 3">DSM 22336</strain>
    </source>
</reference>
<proteinExistence type="predicted"/>
<dbReference type="InterPro" id="IPR036691">
    <property type="entry name" value="Endo/exonu/phosph_ase_sf"/>
</dbReference>
<protein>
    <submittedName>
        <fullName evidence="2">Endonuclease/exonuclease/phosphatase family metal-dependent hydrolase</fullName>
    </submittedName>
</protein>
<dbReference type="GO" id="GO:0004527">
    <property type="term" value="F:exonuclease activity"/>
    <property type="evidence" value="ECO:0007669"/>
    <property type="project" value="UniProtKB-KW"/>
</dbReference>
<keyword evidence="2" id="KW-0269">Exonuclease</keyword>
<dbReference type="GO" id="GO:0004519">
    <property type="term" value="F:endonuclease activity"/>
    <property type="evidence" value="ECO:0007669"/>
    <property type="project" value="UniProtKB-KW"/>
</dbReference>
<dbReference type="PANTHER" id="PTHR14859">
    <property type="entry name" value="CALCOFLUOR WHITE HYPERSENSITIVE PROTEIN PRECURSOR"/>
    <property type="match status" value="1"/>
</dbReference>
<name>A0A841LTZ4_9HYPH</name>
<feature type="domain" description="Endonuclease/exonuclease/phosphatase" evidence="1">
    <location>
        <begin position="39"/>
        <end position="256"/>
    </location>
</feature>
<sequence length="283" mass="31061">MRKILNPNNLSGSILSAIRKRSFYEPLEPRNAPTDTVIASYNVHKCVGTDKQFAPERIADVIGEINADVIALQEADKRFGERTGLLDLSRLYQNSGLVPVPITSFSEGGHGWHGNLLLFREGLVREVRQLSLPGVEPRGALMVDLELANGPLRIIAAHLGLLKKSRAQQAETILSTMANSEFLPTLMIGDLNEWRVGKTSSLNALNPVFNPNAGVVPSFPSRFPVLALDRIMGAPHNLITNIEVHDSPLARIASDHLPIKAHIDLQATMERLSLIKDKVNPTK</sequence>
<dbReference type="SUPFAM" id="SSF56219">
    <property type="entry name" value="DNase I-like"/>
    <property type="match status" value="1"/>
</dbReference>
<gene>
    <name evidence="2" type="ORF">FHS77_000530</name>
</gene>
<dbReference type="GO" id="GO:0006506">
    <property type="term" value="P:GPI anchor biosynthetic process"/>
    <property type="evidence" value="ECO:0007669"/>
    <property type="project" value="TreeGrafter"/>
</dbReference>
<keyword evidence="3" id="KW-1185">Reference proteome</keyword>
<evidence type="ECO:0000259" key="1">
    <source>
        <dbReference type="Pfam" id="PF03372"/>
    </source>
</evidence>
<dbReference type="AlphaFoldDB" id="A0A841LTZ4"/>
<evidence type="ECO:0000313" key="3">
    <source>
        <dbReference type="Proteomes" id="UP000555393"/>
    </source>
</evidence>
<dbReference type="Pfam" id="PF03372">
    <property type="entry name" value="Exo_endo_phos"/>
    <property type="match status" value="1"/>
</dbReference>
<dbReference type="Gene3D" id="3.60.10.10">
    <property type="entry name" value="Endonuclease/exonuclease/phosphatase"/>
    <property type="match status" value="1"/>
</dbReference>
<keyword evidence="2" id="KW-0378">Hydrolase</keyword>
<dbReference type="GO" id="GO:0016020">
    <property type="term" value="C:membrane"/>
    <property type="evidence" value="ECO:0007669"/>
    <property type="project" value="GOC"/>
</dbReference>
<keyword evidence="2" id="KW-0255">Endonuclease</keyword>
<organism evidence="2 3">
    <name type="scientific">Paenochrobactrum gallinarii</name>
    <dbReference type="NCBI Taxonomy" id="643673"/>
    <lineage>
        <taxon>Bacteria</taxon>
        <taxon>Pseudomonadati</taxon>
        <taxon>Pseudomonadota</taxon>
        <taxon>Alphaproteobacteria</taxon>
        <taxon>Hyphomicrobiales</taxon>
        <taxon>Brucellaceae</taxon>
        <taxon>Paenochrobactrum</taxon>
    </lineage>
</organism>
<dbReference type="InterPro" id="IPR005135">
    <property type="entry name" value="Endo/exonuclease/phosphatase"/>
</dbReference>
<accession>A0A841LTZ4</accession>
<comment type="caution">
    <text evidence="2">The sequence shown here is derived from an EMBL/GenBank/DDBJ whole genome shotgun (WGS) entry which is preliminary data.</text>
</comment>
<dbReference type="InterPro" id="IPR051916">
    <property type="entry name" value="GPI-anchor_lipid_remodeler"/>
</dbReference>
<keyword evidence="2" id="KW-0540">Nuclease</keyword>
<dbReference type="PANTHER" id="PTHR14859:SF1">
    <property type="entry name" value="PGAP2-INTERACTING PROTEIN"/>
    <property type="match status" value="1"/>
</dbReference>
<dbReference type="RefSeq" id="WP_184219545.1">
    <property type="nucleotide sequence ID" value="NZ_JACIIU010000001.1"/>
</dbReference>
<evidence type="ECO:0000313" key="2">
    <source>
        <dbReference type="EMBL" id="MBB6260022.1"/>
    </source>
</evidence>
<dbReference type="EMBL" id="JACIIU010000001">
    <property type="protein sequence ID" value="MBB6260022.1"/>
    <property type="molecule type" value="Genomic_DNA"/>
</dbReference>